<dbReference type="Pfam" id="PF20428">
    <property type="entry name" value="Sey1_3HB"/>
    <property type="match status" value="1"/>
</dbReference>
<comment type="caution">
    <text evidence="11">The sequence shown here is derived from an EMBL/GenBank/DDBJ whole genome shotgun (WGS) entry which is preliminary data.</text>
</comment>
<keyword evidence="5 8" id="KW-1133">Transmembrane helix</keyword>
<keyword evidence="6 8" id="KW-0342">GTP-binding</keyword>
<evidence type="ECO:0000256" key="2">
    <source>
        <dbReference type="ARBA" id="ARBA00022741"/>
    </source>
</evidence>
<evidence type="ECO:0000256" key="9">
    <source>
        <dbReference type="SAM" id="Phobius"/>
    </source>
</evidence>
<feature type="topological domain" description="Cytoplasmic" evidence="8">
    <location>
        <begin position="1"/>
        <end position="698"/>
    </location>
</feature>
<evidence type="ECO:0000313" key="11">
    <source>
        <dbReference type="EMBL" id="CAI5757497.1"/>
    </source>
</evidence>
<comment type="subcellular location">
    <subcellularLocation>
        <location evidence="8">Endoplasmic reticulum membrane</location>
        <topology evidence="8">Multi-pass membrane protein</topology>
    </subcellularLocation>
    <text evidence="8">Enriched in the cortical ER. Concentrated in punctae along the ER tubules.</text>
</comment>
<dbReference type="InterPro" id="IPR030386">
    <property type="entry name" value="G_GB1_RHD3_dom"/>
</dbReference>
<feature type="topological domain" description="Lumenal" evidence="8">
    <location>
        <begin position="720"/>
        <end position="722"/>
    </location>
</feature>
<dbReference type="OrthoDB" id="1597724at2759"/>
<dbReference type="PANTHER" id="PTHR45923:SF2">
    <property type="entry name" value="PROTEIN SEY1"/>
    <property type="match status" value="1"/>
</dbReference>
<dbReference type="PROSITE" id="PS51715">
    <property type="entry name" value="G_GB1_RHD3"/>
    <property type="match status" value="1"/>
</dbReference>
<dbReference type="GO" id="GO:0005525">
    <property type="term" value="F:GTP binding"/>
    <property type="evidence" value="ECO:0007669"/>
    <property type="project" value="UniProtKB-UniRule"/>
</dbReference>
<evidence type="ECO:0000256" key="7">
    <source>
        <dbReference type="ARBA" id="ARBA00023136"/>
    </source>
</evidence>
<dbReference type="InterPro" id="IPR027417">
    <property type="entry name" value="P-loop_NTPase"/>
</dbReference>
<sequence>MSDEELSKSSSSSSFVPVDRRQLNDAIQIINEDKIFNNQILDYINKTSPSDVGNNYHIISVFGSQSTGKSTLLNKLFNTNFDVMDELNRQQTTKGIWLAYSPVVSTNSGHTSSKSNILVMDVEGTDGRERGEDQDFERKAALFALSTSEILIINIWETQIGLYQGANMGLLKTVFEVNLTLFGKAKLDTTKKNDHKVLLLFVIRDHIGVTPIESLAQTLKADLVNMWNNLAKPNELAHLQFDDFFDINFHALNHKVLQPKEFEQGINNLGDRLIVNNELFRLEYHHNIPIDGWTLYAEKCWEQIENNKDLDLPTQQILVAQFKCDEIVDHEFNEFLIKFQEFFKEIKEDPDHEQLGLLFIDLRNDILENYDQDASKYNSIVYEQRRNKLKSLMNEKFKEIFYVYSKQLINKSLVQFQKDLVDLKGIDFHNKQQAIAAKLIEDIILNLGFISLQGDIPTNDITTTLKKDMDEIISIQQKIELNNIVNKSSKKLSNNLSKFIQSEIPNVTENTWNNILEHFNKLVSEFTEKYSYGFDLGTTDEENEMAISKFKFKSWNQFYGILHKLITEEKLLVLLQDRFDDKFRYDENGLPKLYQDSTELEKTFSDAKEYALKILPTLTIAKLNDDSEIIPEYDIFNQELRRKYLGVIEDEDDEDEGERCFAEIINEQDKSTILTKFKKEIDAKFVETKRSIVQHITSIPYYIYIIIILLGWNEFMAVIRNPFFFSLLILIGASLYILYTMNLLKPAMVVAQRMIDEVIVVAKEKLREVLIDDHAAQARNLAKIAGNKPEDEGEEIELQEVNR</sequence>
<proteinExistence type="inferred from homology"/>
<dbReference type="InterPro" id="IPR008803">
    <property type="entry name" value="RHD3/Sey1"/>
</dbReference>
<organism evidence="11 12">
    <name type="scientific">Candida verbasci</name>
    <dbReference type="NCBI Taxonomy" id="1227364"/>
    <lineage>
        <taxon>Eukaryota</taxon>
        <taxon>Fungi</taxon>
        <taxon>Dikarya</taxon>
        <taxon>Ascomycota</taxon>
        <taxon>Saccharomycotina</taxon>
        <taxon>Pichiomycetes</taxon>
        <taxon>Debaryomycetaceae</taxon>
        <taxon>Candida/Lodderomyces clade</taxon>
        <taxon>Candida</taxon>
    </lineage>
</organism>
<protein>
    <recommendedName>
        <fullName evidence="10">GB1/RHD3-type G domain-containing protein</fullName>
    </recommendedName>
</protein>
<evidence type="ECO:0000256" key="5">
    <source>
        <dbReference type="ARBA" id="ARBA00022989"/>
    </source>
</evidence>
<dbReference type="CDD" id="cd01851">
    <property type="entry name" value="GBP"/>
    <property type="match status" value="1"/>
</dbReference>
<keyword evidence="1 8" id="KW-0812">Transmembrane</keyword>
<evidence type="ECO:0000256" key="8">
    <source>
        <dbReference type="HAMAP-Rule" id="MF_03109"/>
    </source>
</evidence>
<evidence type="ECO:0000256" key="6">
    <source>
        <dbReference type="ARBA" id="ARBA00023134"/>
    </source>
</evidence>
<evidence type="ECO:0000256" key="1">
    <source>
        <dbReference type="ARBA" id="ARBA00022692"/>
    </source>
</evidence>
<dbReference type="SUPFAM" id="SSF52540">
    <property type="entry name" value="P-loop containing nucleoside triphosphate hydrolases"/>
    <property type="match status" value="1"/>
</dbReference>
<feature type="transmembrane region" description="Helical" evidence="9">
    <location>
        <begin position="723"/>
        <end position="744"/>
    </location>
</feature>
<evidence type="ECO:0000256" key="4">
    <source>
        <dbReference type="ARBA" id="ARBA00022824"/>
    </source>
</evidence>
<dbReference type="AlphaFoldDB" id="A0A9W4TUR5"/>
<keyword evidence="3 8" id="KW-0378">Hydrolase</keyword>
<dbReference type="HAMAP" id="MF_03109">
    <property type="entry name" value="Sey1"/>
    <property type="match status" value="1"/>
</dbReference>
<comment type="similarity">
    <text evidence="8">Belongs to the TRAFAC class dynamin-like GTPase superfamily. GB1/RHD3 GTPase family. RHD3 subfamily.</text>
</comment>
<keyword evidence="12" id="KW-1185">Reference proteome</keyword>
<dbReference type="InterPro" id="IPR046758">
    <property type="entry name" value="Sey1/RHD3-like_3HB"/>
</dbReference>
<dbReference type="FunFam" id="3.40.50.300:FF:000727">
    <property type="entry name" value="Protein SEY1 homolog"/>
    <property type="match status" value="1"/>
</dbReference>
<reference evidence="11" key="1">
    <citation type="submission" date="2022-12" db="EMBL/GenBank/DDBJ databases">
        <authorList>
            <person name="Brejova B."/>
        </authorList>
    </citation>
    <scope>NUCLEOTIDE SEQUENCE</scope>
</reference>
<dbReference type="Proteomes" id="UP001152885">
    <property type="component" value="Unassembled WGS sequence"/>
</dbReference>
<dbReference type="Pfam" id="PF05879">
    <property type="entry name" value="RHD3_GTPase"/>
    <property type="match status" value="1"/>
</dbReference>
<evidence type="ECO:0000259" key="10">
    <source>
        <dbReference type="PROSITE" id="PS51715"/>
    </source>
</evidence>
<feature type="domain" description="GB1/RHD3-type G" evidence="10">
    <location>
        <begin position="53"/>
        <end position="286"/>
    </location>
</feature>
<dbReference type="PANTHER" id="PTHR45923">
    <property type="entry name" value="PROTEIN SEY1"/>
    <property type="match status" value="1"/>
</dbReference>
<feature type="topological domain" description="Cytoplasmic" evidence="8">
    <location>
        <begin position="744"/>
        <end position="803"/>
    </location>
</feature>
<keyword evidence="4 8" id="KW-0256">Endoplasmic reticulum</keyword>
<keyword evidence="7 8" id="KW-0472">Membrane</keyword>
<dbReference type="GO" id="GO:0016320">
    <property type="term" value="P:endoplasmic reticulum membrane fusion"/>
    <property type="evidence" value="ECO:0007669"/>
    <property type="project" value="TreeGrafter"/>
</dbReference>
<dbReference type="EMBL" id="CANTUO010000001">
    <property type="protein sequence ID" value="CAI5757497.1"/>
    <property type="molecule type" value="Genomic_DNA"/>
</dbReference>
<dbReference type="GO" id="GO:0005789">
    <property type="term" value="C:endoplasmic reticulum membrane"/>
    <property type="evidence" value="ECO:0007669"/>
    <property type="project" value="UniProtKB-SubCell"/>
</dbReference>
<dbReference type="Gene3D" id="3.40.50.300">
    <property type="entry name" value="P-loop containing nucleotide triphosphate hydrolases"/>
    <property type="match status" value="1"/>
</dbReference>
<evidence type="ECO:0000256" key="3">
    <source>
        <dbReference type="ARBA" id="ARBA00022801"/>
    </source>
</evidence>
<feature type="transmembrane region" description="Helical" evidence="9">
    <location>
        <begin position="699"/>
        <end position="717"/>
    </location>
</feature>
<keyword evidence="2 8" id="KW-0547">Nucleotide-binding</keyword>
<dbReference type="GO" id="GO:0003924">
    <property type="term" value="F:GTPase activity"/>
    <property type="evidence" value="ECO:0007669"/>
    <property type="project" value="UniProtKB-UniRule"/>
</dbReference>
<feature type="binding site" evidence="8">
    <location>
        <begin position="63"/>
        <end position="70"/>
    </location>
    <ligand>
        <name>GTP</name>
        <dbReference type="ChEBI" id="CHEBI:37565"/>
    </ligand>
</feature>
<evidence type="ECO:0000313" key="12">
    <source>
        <dbReference type="Proteomes" id="UP001152885"/>
    </source>
</evidence>
<name>A0A9W4TUR5_9ASCO</name>
<accession>A0A9W4TUR5</accession>
<gene>
    <name evidence="8" type="primary">SEY1</name>
    <name evidence="11" type="ORF">CANVERA_P2011</name>
</gene>